<dbReference type="Pfam" id="PF05136">
    <property type="entry name" value="Phage_portal_2"/>
    <property type="match status" value="1"/>
</dbReference>
<dbReference type="GO" id="GO:0019068">
    <property type="term" value="P:virion assembly"/>
    <property type="evidence" value="ECO:0007669"/>
    <property type="project" value="InterPro"/>
</dbReference>
<dbReference type="STRING" id="91360.SAMN05660330_01427"/>
<evidence type="ECO:0000313" key="2">
    <source>
        <dbReference type="Proteomes" id="UP000199073"/>
    </source>
</evidence>
<dbReference type="AlphaFoldDB" id="A0A1H0NTA3"/>
<dbReference type="InterPro" id="IPR006429">
    <property type="entry name" value="Phage_lambda_portal"/>
</dbReference>
<sequence>MGSVVSLKDFKRYAAGKPSRSGGDWRPVDSGINDLISMAGPTVRAKVRQLIRDFPYFARAKRIITDFTVGEGISLQSRASGADGKYNKRLAQQIEDGYRWFCDEADIAGKLHLKEMERLSRDQDTECGEYFYIKTRSKNRNRYVPLALQMYEADWLTTYGAQVKNRNHRIEQGVEFHAETGEVKAYHFTDPNGYGKPQRIEADQVIHGFETLRPGQLRGISPFTPGVIVTEDLKDCMEGEIDGFKYASKWLAIVKSMDPVARQKALTTKEANFLQPIEELENGIIEYVNPGEDVHLMANPRPSGNLEPFVRLILSMLSVSTGVPYELLSGDYHCLNWAVIKVVRADFKHVLKPVSARHIRQNCQPIFRAFMDDAVLSNRLNIPGYFFNPYPYLKAVWQPPVADPVDKLRDVKADIEEMQQNLRSPQEVVAARGRQLEDVLDEIADAKKMMKDRGLTMEEVSTALANNPAALQKD</sequence>
<evidence type="ECO:0000313" key="1">
    <source>
        <dbReference type="EMBL" id="SDO95630.1"/>
    </source>
</evidence>
<dbReference type="Proteomes" id="UP000199073">
    <property type="component" value="Unassembled WGS sequence"/>
</dbReference>
<gene>
    <name evidence="1" type="ORF">SAMN05660330_01427</name>
</gene>
<dbReference type="RefSeq" id="WP_092221286.1">
    <property type="nucleotide sequence ID" value="NZ_FNJI01000008.1"/>
</dbReference>
<reference evidence="1 2" key="1">
    <citation type="submission" date="2016-10" db="EMBL/GenBank/DDBJ databases">
        <authorList>
            <person name="de Groot N.N."/>
        </authorList>
    </citation>
    <scope>NUCLEOTIDE SEQUENCE [LARGE SCALE GENOMIC DNA]</scope>
    <source>
        <strain evidence="1 2">DSM 12130</strain>
    </source>
</reference>
<proteinExistence type="predicted"/>
<protein>
    <submittedName>
        <fullName evidence="1">Phage portal protein, lambda family</fullName>
    </submittedName>
</protein>
<organism evidence="1 2">
    <name type="scientific">Desulforhopalus singaporensis</name>
    <dbReference type="NCBI Taxonomy" id="91360"/>
    <lineage>
        <taxon>Bacteria</taxon>
        <taxon>Pseudomonadati</taxon>
        <taxon>Thermodesulfobacteriota</taxon>
        <taxon>Desulfobulbia</taxon>
        <taxon>Desulfobulbales</taxon>
        <taxon>Desulfocapsaceae</taxon>
        <taxon>Desulforhopalus</taxon>
    </lineage>
</organism>
<name>A0A1H0NTA3_9BACT</name>
<dbReference type="EMBL" id="FNJI01000008">
    <property type="protein sequence ID" value="SDO95630.1"/>
    <property type="molecule type" value="Genomic_DNA"/>
</dbReference>
<accession>A0A1H0NTA3</accession>
<dbReference type="GO" id="GO:0005198">
    <property type="term" value="F:structural molecule activity"/>
    <property type="evidence" value="ECO:0007669"/>
    <property type="project" value="InterPro"/>
</dbReference>
<dbReference type="OrthoDB" id="622132at2"/>
<keyword evidence="2" id="KW-1185">Reference proteome</keyword>